<protein>
    <recommendedName>
        <fullName evidence="4">PepSY domain-containing protein</fullName>
    </recommendedName>
</protein>
<comment type="caution">
    <text evidence="2">The sequence shown here is derived from an EMBL/GenBank/DDBJ whole genome shotgun (WGS) entry which is preliminary data.</text>
</comment>
<dbReference type="EMBL" id="JBHSWB010000002">
    <property type="protein sequence ID" value="MFC6662780.1"/>
    <property type="molecule type" value="Genomic_DNA"/>
</dbReference>
<proteinExistence type="predicted"/>
<evidence type="ECO:0000313" key="2">
    <source>
        <dbReference type="EMBL" id="MFC6662780.1"/>
    </source>
</evidence>
<accession>A0ABW1ZRF2</accession>
<feature type="region of interest" description="Disordered" evidence="1">
    <location>
        <begin position="1"/>
        <end position="25"/>
    </location>
</feature>
<evidence type="ECO:0000256" key="1">
    <source>
        <dbReference type="SAM" id="MobiDB-lite"/>
    </source>
</evidence>
<organism evidence="2 3">
    <name type="scientific">Deinococcus multiflagellatus</name>
    <dbReference type="NCBI Taxonomy" id="1656887"/>
    <lineage>
        <taxon>Bacteria</taxon>
        <taxon>Thermotogati</taxon>
        <taxon>Deinococcota</taxon>
        <taxon>Deinococci</taxon>
        <taxon>Deinococcales</taxon>
        <taxon>Deinococcaceae</taxon>
        <taxon>Deinococcus</taxon>
    </lineage>
</organism>
<evidence type="ECO:0000313" key="3">
    <source>
        <dbReference type="Proteomes" id="UP001596317"/>
    </source>
</evidence>
<keyword evidence="3" id="KW-1185">Reference proteome</keyword>
<evidence type="ECO:0008006" key="4">
    <source>
        <dbReference type="Google" id="ProtNLM"/>
    </source>
</evidence>
<dbReference type="Proteomes" id="UP001596317">
    <property type="component" value="Unassembled WGS sequence"/>
</dbReference>
<gene>
    <name evidence="2" type="ORF">ACFP90_22295</name>
</gene>
<reference evidence="3" key="1">
    <citation type="journal article" date="2019" name="Int. J. Syst. Evol. Microbiol.">
        <title>The Global Catalogue of Microorganisms (GCM) 10K type strain sequencing project: providing services to taxonomists for standard genome sequencing and annotation.</title>
        <authorList>
            <consortium name="The Broad Institute Genomics Platform"/>
            <consortium name="The Broad Institute Genome Sequencing Center for Infectious Disease"/>
            <person name="Wu L."/>
            <person name="Ma J."/>
        </authorList>
    </citation>
    <scope>NUCLEOTIDE SEQUENCE [LARGE SCALE GENOMIC DNA]</scope>
    <source>
        <strain evidence="3">CCUG 63830</strain>
    </source>
</reference>
<feature type="region of interest" description="Disordered" evidence="1">
    <location>
        <begin position="45"/>
        <end position="74"/>
    </location>
</feature>
<name>A0ABW1ZRF2_9DEIO</name>
<sequence length="133" mass="13861">MLVLTTAFAQGTPRPSTPPAMGQGGGMDTMMKQCMQMMQRMGGAGGMSMMQGMGNSGGTPMMGERPSAPAGRSQTAVEAVARAYLRGQAGSGMIRVTTTERQGDFFQVQYLMGSKAGTMRVHATTGELLSAGR</sequence>